<comment type="caution">
    <text evidence="3">The sequence shown here is derived from an EMBL/GenBank/DDBJ whole genome shotgun (WGS) entry which is preliminary data.</text>
</comment>
<dbReference type="Proteomes" id="UP000287651">
    <property type="component" value="Unassembled WGS sequence"/>
</dbReference>
<evidence type="ECO:0000259" key="2">
    <source>
        <dbReference type="Pfam" id="PF04195"/>
    </source>
</evidence>
<reference evidence="3 4" key="1">
    <citation type="journal article" date="2014" name="Agronomy (Basel)">
        <title>A Draft Genome Sequence for Ensete ventricosum, the Drought-Tolerant Tree Against Hunger.</title>
        <authorList>
            <person name="Harrison J."/>
            <person name="Moore K.A."/>
            <person name="Paszkiewicz K."/>
            <person name="Jones T."/>
            <person name="Grant M."/>
            <person name="Ambacheew D."/>
            <person name="Muzemil S."/>
            <person name="Studholme D.J."/>
        </authorList>
    </citation>
    <scope>NUCLEOTIDE SEQUENCE [LARGE SCALE GENOMIC DNA]</scope>
</reference>
<feature type="region of interest" description="Disordered" evidence="1">
    <location>
        <begin position="111"/>
        <end position="146"/>
    </location>
</feature>
<feature type="compositionally biased region" description="Polar residues" evidence="1">
    <location>
        <begin position="115"/>
        <end position="129"/>
    </location>
</feature>
<sequence>MKSCHNVVSVIGEEALGPIRECYSIHEEYVLWAPSIEQQPYSARSSEISILVDTLEADLCFPLHLTIVECLRWWRISPSQMTPNSWRYLIVFLGECRGASVMDMNALRRKPRMSSAKNTTATGVESSPSEVEEIRVEAATKRPIES</sequence>
<organism evidence="3 4">
    <name type="scientific">Ensete ventricosum</name>
    <name type="common">Abyssinian banana</name>
    <name type="synonym">Musa ensete</name>
    <dbReference type="NCBI Taxonomy" id="4639"/>
    <lineage>
        <taxon>Eukaryota</taxon>
        <taxon>Viridiplantae</taxon>
        <taxon>Streptophyta</taxon>
        <taxon>Embryophyta</taxon>
        <taxon>Tracheophyta</taxon>
        <taxon>Spermatophyta</taxon>
        <taxon>Magnoliopsida</taxon>
        <taxon>Liliopsida</taxon>
        <taxon>Zingiberales</taxon>
        <taxon>Musaceae</taxon>
        <taxon>Ensete</taxon>
    </lineage>
</organism>
<gene>
    <name evidence="3" type="ORF">B296_00009416</name>
</gene>
<protein>
    <recommendedName>
        <fullName evidence="2">Transposase (putative) gypsy type domain-containing protein</fullName>
    </recommendedName>
</protein>
<evidence type="ECO:0000256" key="1">
    <source>
        <dbReference type="SAM" id="MobiDB-lite"/>
    </source>
</evidence>
<dbReference type="InterPro" id="IPR007321">
    <property type="entry name" value="Transposase_28"/>
</dbReference>
<dbReference type="AlphaFoldDB" id="A0A427AW88"/>
<dbReference type="EMBL" id="AMZH03001156">
    <property type="protein sequence ID" value="RRT80386.1"/>
    <property type="molecule type" value="Genomic_DNA"/>
</dbReference>
<feature type="domain" description="Transposase (putative) gypsy type" evidence="2">
    <location>
        <begin position="51"/>
        <end position="97"/>
    </location>
</feature>
<evidence type="ECO:0000313" key="3">
    <source>
        <dbReference type="EMBL" id="RRT80386.1"/>
    </source>
</evidence>
<evidence type="ECO:0000313" key="4">
    <source>
        <dbReference type="Proteomes" id="UP000287651"/>
    </source>
</evidence>
<accession>A0A427AW88</accession>
<feature type="compositionally biased region" description="Basic and acidic residues" evidence="1">
    <location>
        <begin position="132"/>
        <end position="146"/>
    </location>
</feature>
<proteinExistence type="predicted"/>
<name>A0A427AW88_ENSVE</name>
<dbReference type="Pfam" id="PF04195">
    <property type="entry name" value="Transposase_28"/>
    <property type="match status" value="1"/>
</dbReference>